<keyword evidence="1" id="KW-0472">Membrane</keyword>
<dbReference type="AlphaFoldDB" id="A0A165NX57"/>
<proteinExistence type="predicted"/>
<feature type="transmembrane region" description="Helical" evidence="1">
    <location>
        <begin position="84"/>
        <end position="105"/>
    </location>
</feature>
<dbReference type="Pfam" id="PF20151">
    <property type="entry name" value="DUF6533"/>
    <property type="match status" value="1"/>
</dbReference>
<evidence type="ECO:0000313" key="3">
    <source>
        <dbReference type="EMBL" id="KZT67490.1"/>
    </source>
</evidence>
<feature type="domain" description="DUF6533" evidence="2">
    <location>
        <begin position="49"/>
        <end position="93"/>
    </location>
</feature>
<protein>
    <recommendedName>
        <fullName evidence="2">DUF6533 domain-containing protein</fullName>
    </recommendedName>
</protein>
<evidence type="ECO:0000259" key="2">
    <source>
        <dbReference type="Pfam" id="PF20151"/>
    </source>
</evidence>
<reference evidence="3 4" key="1">
    <citation type="journal article" date="2016" name="Mol. Biol. Evol.">
        <title>Comparative Genomics of Early-Diverging Mushroom-Forming Fungi Provides Insights into the Origins of Lignocellulose Decay Capabilities.</title>
        <authorList>
            <person name="Nagy L.G."/>
            <person name="Riley R."/>
            <person name="Tritt A."/>
            <person name="Adam C."/>
            <person name="Daum C."/>
            <person name="Floudas D."/>
            <person name="Sun H."/>
            <person name="Yadav J.S."/>
            <person name="Pangilinan J."/>
            <person name="Larsson K.H."/>
            <person name="Matsuura K."/>
            <person name="Barry K."/>
            <person name="Labutti K."/>
            <person name="Kuo R."/>
            <person name="Ohm R.A."/>
            <person name="Bhattacharya S.S."/>
            <person name="Shirouzu T."/>
            <person name="Yoshinaga Y."/>
            <person name="Martin F.M."/>
            <person name="Grigoriev I.V."/>
            <person name="Hibbett D.S."/>
        </authorList>
    </citation>
    <scope>NUCLEOTIDE SEQUENCE [LARGE SCALE GENOMIC DNA]</scope>
    <source>
        <strain evidence="3 4">L-15889</strain>
    </source>
</reference>
<keyword evidence="4" id="KW-1185">Reference proteome</keyword>
<organism evidence="3 4">
    <name type="scientific">Daedalea quercina L-15889</name>
    <dbReference type="NCBI Taxonomy" id="1314783"/>
    <lineage>
        <taxon>Eukaryota</taxon>
        <taxon>Fungi</taxon>
        <taxon>Dikarya</taxon>
        <taxon>Basidiomycota</taxon>
        <taxon>Agaricomycotina</taxon>
        <taxon>Agaricomycetes</taxon>
        <taxon>Polyporales</taxon>
        <taxon>Fomitopsis</taxon>
    </lineage>
</organism>
<accession>A0A165NX57</accession>
<feature type="transmembrane region" description="Helical" evidence="1">
    <location>
        <begin position="117"/>
        <end position="137"/>
    </location>
</feature>
<dbReference type="OrthoDB" id="2785893at2759"/>
<evidence type="ECO:0000313" key="4">
    <source>
        <dbReference type="Proteomes" id="UP000076727"/>
    </source>
</evidence>
<evidence type="ECO:0000256" key="1">
    <source>
        <dbReference type="SAM" id="Phobius"/>
    </source>
</evidence>
<gene>
    <name evidence="3" type="ORF">DAEQUDRAFT_812872</name>
</gene>
<feature type="transmembrane region" description="Helical" evidence="1">
    <location>
        <begin position="196"/>
        <end position="219"/>
    </location>
</feature>
<feature type="transmembrane region" description="Helical" evidence="1">
    <location>
        <begin position="144"/>
        <end position="163"/>
    </location>
</feature>
<dbReference type="EMBL" id="KV429076">
    <property type="protein sequence ID" value="KZT67490.1"/>
    <property type="molecule type" value="Genomic_DNA"/>
</dbReference>
<feature type="transmembrane region" description="Helical" evidence="1">
    <location>
        <begin position="240"/>
        <end position="263"/>
    </location>
</feature>
<dbReference type="Proteomes" id="UP000076727">
    <property type="component" value="Unassembled WGS sequence"/>
</dbReference>
<sequence>MSSAQNSKSRDPGARHSDLILYTFPRSFTHAMSQSTVIEDLEFTTTTNYAMIAFAVFPLYDYLLTAGSEGTLFWRGRVPLASSILMLLIRITTVSMVITGMLSTWYGSSLATCRSTYIASAVFTGLPYVSEAVIAAVRVYALSNCNLLCTAIVFAMSISVFVVDMYELALTRYAIADDGLICDIIVPVSVNLKVEWPAYVCNTLAQAVVISITWYRLWFTARLTDRKQFLANLRRSSISWLFLRDGTIYFFTIFMLHIFNIILEFSPLTIIQSFDTVHQSMQVVLLSRLLINLRKASLNDRSSSGLTTSRFLDDFTHVSTIAFQNPGNDVRGNSLSGDIELVDTVRSDTNIREMHR</sequence>
<keyword evidence="1" id="KW-0812">Transmembrane</keyword>
<name>A0A165NX57_9APHY</name>
<dbReference type="InterPro" id="IPR045340">
    <property type="entry name" value="DUF6533"/>
</dbReference>
<keyword evidence="1" id="KW-1133">Transmembrane helix</keyword>